<dbReference type="EMBL" id="CP035042">
    <property type="protein sequence ID" value="QHC49827.1"/>
    <property type="molecule type" value="Genomic_DNA"/>
</dbReference>
<evidence type="ECO:0000313" key="3">
    <source>
        <dbReference type="EMBL" id="QHC49827.1"/>
    </source>
</evidence>
<protein>
    <recommendedName>
        <fullName evidence="2">Flagellar motor switch protein FliN-like C-terminal domain-containing protein</fullName>
    </recommendedName>
</protein>
<dbReference type="InterPro" id="IPR001543">
    <property type="entry name" value="FliN-like_C"/>
</dbReference>
<dbReference type="AlphaFoldDB" id="A0A6I6SQJ6"/>
<accession>A0A6I6SQJ6</accession>
<proteinExistence type="predicted"/>
<feature type="domain" description="Flagellar motor switch protein FliN-like C-terminal" evidence="2">
    <location>
        <begin position="450"/>
        <end position="516"/>
    </location>
</feature>
<dbReference type="RefSeq" id="WP_159551472.1">
    <property type="nucleotide sequence ID" value="NZ_CP035042.1"/>
</dbReference>
<dbReference type="InterPro" id="IPR036429">
    <property type="entry name" value="SpoA-like_sf"/>
</dbReference>
<sequence length="531" mass="57736">MNRSLSSAEAQTATAHTSPGGGEPAREAFPRKSATDGIVSADVALFDSLLMPTMPVECHAPTTAHGETRPSTAKPSAFLYQQSDTPPLERLEEQVGERLGACGRAIECTLLLPRLGEVQLSAGLHRDEWHIDLTFLQAPPGPMHAASTLILPIALASAWAARWYWACTCAGRMSVTTSYLRRLRRVGADEALASRRLGRGKVFHCTGKEYSVGYLALHRAPKQEQKPSGDWLALDTAAGMIALDASDAEALLNQLSDVPFVTASADGDEQAWYAALYDQHLLPGFRRLFGHLRPLAPPRDEAHAGLRPYRLAWRFGEHGGHLPLALADATLERLLGRAPWRVVSYLDTDRLTIRTPLRLGWLQLARDEVMQLGLGDVLIATQPLFSVAGEGIAQLAGARLQLHYQDDGTRNAYRVTHLHTTAEDDPLMHDDYDMDTGLAHADTETASPHTRLTLSLQAGEISLSLAELAQLEEGSVLVAAGEAPGHATLYHRQRPIARGELVDVEGRLGVQLTQILLPVRPFDDPGTDDAP</sequence>
<dbReference type="Pfam" id="PF01052">
    <property type="entry name" value="FliMN_C"/>
    <property type="match status" value="1"/>
</dbReference>
<dbReference type="Proteomes" id="UP000464013">
    <property type="component" value="Chromosome"/>
</dbReference>
<reference evidence="3 4" key="1">
    <citation type="submission" date="2019-01" db="EMBL/GenBank/DDBJ databases">
        <title>Complete genome of a denitifying bacterium Halomons sp. BC-M4-5.</title>
        <authorList>
            <person name="Wang L."/>
            <person name="Shao Z."/>
        </authorList>
    </citation>
    <scope>NUCLEOTIDE SEQUENCE [LARGE SCALE GENOMIC DNA]</scope>
    <source>
        <strain evidence="3 4">BC-M4-5</strain>
    </source>
</reference>
<dbReference type="Gene3D" id="2.30.330.10">
    <property type="entry name" value="SpoA-like"/>
    <property type="match status" value="1"/>
</dbReference>
<feature type="compositionally biased region" description="Basic and acidic residues" evidence="1">
    <location>
        <begin position="24"/>
        <end position="33"/>
    </location>
</feature>
<dbReference type="KEGG" id="htx:EKK97_09725"/>
<name>A0A6I6SQJ6_9GAMM</name>
<dbReference type="SUPFAM" id="SSF101801">
    <property type="entry name" value="Surface presentation of antigens (SPOA)"/>
    <property type="match status" value="1"/>
</dbReference>
<keyword evidence="4" id="KW-1185">Reference proteome</keyword>
<dbReference type="OrthoDB" id="6516509at2"/>
<evidence type="ECO:0000259" key="2">
    <source>
        <dbReference type="Pfam" id="PF01052"/>
    </source>
</evidence>
<evidence type="ECO:0000313" key="4">
    <source>
        <dbReference type="Proteomes" id="UP000464013"/>
    </source>
</evidence>
<feature type="region of interest" description="Disordered" evidence="1">
    <location>
        <begin position="1"/>
        <end position="33"/>
    </location>
</feature>
<feature type="compositionally biased region" description="Polar residues" evidence="1">
    <location>
        <begin position="1"/>
        <end position="17"/>
    </location>
</feature>
<evidence type="ECO:0000256" key="1">
    <source>
        <dbReference type="SAM" id="MobiDB-lite"/>
    </source>
</evidence>
<organism evidence="3 4">
    <name type="scientific">Billgrantia tianxiuensis</name>
    <dbReference type="NCBI Taxonomy" id="2497861"/>
    <lineage>
        <taxon>Bacteria</taxon>
        <taxon>Pseudomonadati</taxon>
        <taxon>Pseudomonadota</taxon>
        <taxon>Gammaproteobacteria</taxon>
        <taxon>Oceanospirillales</taxon>
        <taxon>Halomonadaceae</taxon>
        <taxon>Billgrantia</taxon>
    </lineage>
</organism>
<gene>
    <name evidence="3" type="ORF">EKK97_09725</name>
</gene>